<dbReference type="Proteomes" id="UP000186777">
    <property type="component" value="Unassembled WGS sequence"/>
</dbReference>
<comment type="caution">
    <text evidence="1">The sequence shown here is derived from an EMBL/GenBank/DDBJ whole genome shotgun (WGS) entry which is preliminary data.</text>
</comment>
<sequence length="140" mass="15749">MKELYLAGKIAELLAAFEGMKGVEEVVAGRAKASGELEVKCVRVQYNPKKTDICELLKKYFNEGVNPYIIAEDPLEQAAVIYKAAEDVPQIEYYARFMQNRGAEPGAALGNMILNDTMPEENELRRVQINYGRLQEFLAD</sequence>
<evidence type="ECO:0000313" key="2">
    <source>
        <dbReference type="Proteomes" id="UP000186777"/>
    </source>
</evidence>
<name>A0A1Q6R3U9_9FIRM</name>
<dbReference type="SUPFAM" id="SSF55068">
    <property type="entry name" value="Peptide methionine sulfoxide reductase"/>
    <property type="match status" value="1"/>
</dbReference>
<reference evidence="1 2" key="1">
    <citation type="journal article" date="2016" name="Nat. Biotechnol.">
        <title>Measurement of bacterial replication rates in microbial communities.</title>
        <authorList>
            <person name="Brown C.T."/>
            <person name="Olm M.R."/>
            <person name="Thomas B.C."/>
            <person name="Banfield J.F."/>
        </authorList>
    </citation>
    <scope>NUCLEOTIDE SEQUENCE [LARGE SCALE GENOMIC DNA]</scope>
    <source>
        <strain evidence="1">46_33</strain>
    </source>
</reference>
<dbReference type="STRING" id="626940.BHW43_07575"/>
<dbReference type="EMBL" id="MNTG01000034">
    <property type="protein sequence ID" value="OLA37027.1"/>
    <property type="molecule type" value="Genomic_DNA"/>
</dbReference>
<dbReference type="GO" id="GO:0008113">
    <property type="term" value="F:peptide-methionine (S)-S-oxide reductase activity"/>
    <property type="evidence" value="ECO:0007669"/>
    <property type="project" value="InterPro"/>
</dbReference>
<gene>
    <name evidence="1" type="ORF">BHW43_07575</name>
</gene>
<protein>
    <submittedName>
        <fullName evidence="1">Uncharacterized protein</fullName>
    </submittedName>
</protein>
<dbReference type="InterPro" id="IPR036509">
    <property type="entry name" value="Met_Sox_Rdtase_MsrA_sf"/>
</dbReference>
<dbReference type="RefSeq" id="WP_009144834.1">
    <property type="nucleotide sequence ID" value="NZ_CABKPS010000015.1"/>
</dbReference>
<organism evidence="1 2">
    <name type="scientific">Phascolarctobacterium succinatutens</name>
    <dbReference type="NCBI Taxonomy" id="626940"/>
    <lineage>
        <taxon>Bacteria</taxon>
        <taxon>Bacillati</taxon>
        <taxon>Bacillota</taxon>
        <taxon>Negativicutes</taxon>
        <taxon>Acidaminococcales</taxon>
        <taxon>Acidaminococcaceae</taxon>
        <taxon>Phascolarctobacterium</taxon>
    </lineage>
</organism>
<dbReference type="AlphaFoldDB" id="A0A1Q6R3U9"/>
<proteinExistence type="predicted"/>
<accession>A0A1Q6R3U9</accession>
<dbReference type="GeneID" id="78523609"/>
<evidence type="ECO:0000313" key="1">
    <source>
        <dbReference type="EMBL" id="OLA37027.1"/>
    </source>
</evidence>